<proteinExistence type="predicted"/>
<dbReference type="EMBL" id="MT732474">
    <property type="protein sequence ID" value="QQV91485.1"/>
    <property type="molecule type" value="Genomic_DNA"/>
</dbReference>
<name>A0A8E4ZFZ6_9CAUD</name>
<organism evidence="1 2">
    <name type="scientific">Tenacibaculum phage Gundel_1</name>
    <dbReference type="NCBI Taxonomy" id="2745672"/>
    <lineage>
        <taxon>Viruses</taxon>
        <taxon>Duplodnaviria</taxon>
        <taxon>Heunggongvirae</taxon>
        <taxon>Uroviricota</taxon>
        <taxon>Caudoviricetes</taxon>
        <taxon>Pachyviridae</taxon>
        <taxon>Gundelvirus</taxon>
        <taxon>Gundelvirus Gundel</taxon>
    </lineage>
</organism>
<evidence type="ECO:0000313" key="1">
    <source>
        <dbReference type="EMBL" id="QQV91485.1"/>
    </source>
</evidence>
<reference evidence="1" key="1">
    <citation type="submission" date="2020-07" db="EMBL/GenBank/DDBJ databases">
        <title>Highly diverse flavobacterial phages as mortality factor during North Sea spring blooms.</title>
        <authorList>
            <person name="Bartlau N."/>
            <person name="Wichels A."/>
            <person name="Krohne G."/>
            <person name="Adriaenssens E.M."/>
            <person name="Heins A."/>
            <person name="Fuchs B.M."/>
            <person name="Amann R."/>
            <person name="Moraru C."/>
        </authorList>
    </citation>
    <scope>NUCLEOTIDE SEQUENCE</scope>
</reference>
<sequence length="150" mass="17070">MRGLKILLVIMCISWGANAQQTTYDFSVSSSTNFSKGAELRGNFKTWYIAFQLEHFLKDKDFLLNWGAAIGIMKNYNDFTFTGGVRFGFIIKNGYTKPSKGLETEIDYNVTDTMFFGVRGAYDVYHDSPDINTPTSKDMIRAFVKVGFKF</sequence>
<keyword evidence="2" id="KW-1185">Reference proteome</keyword>
<dbReference type="Proteomes" id="UP000693868">
    <property type="component" value="Segment"/>
</dbReference>
<accession>A0A8E4ZFZ6</accession>
<protein>
    <submittedName>
        <fullName evidence="1">Uncharacterized protein</fullName>
    </submittedName>
</protein>
<evidence type="ECO:0000313" key="2">
    <source>
        <dbReference type="Proteomes" id="UP000693868"/>
    </source>
</evidence>
<gene>
    <name evidence="1" type="ORF">Gundel1_51</name>
</gene>